<reference evidence="10" key="1">
    <citation type="journal article" date="2020" name="mSystems">
        <title>Genome- and Community-Level Interaction Insights into Carbon Utilization and Element Cycling Functions of Hydrothermarchaeota in Hydrothermal Sediment.</title>
        <authorList>
            <person name="Zhou Z."/>
            <person name="Liu Y."/>
            <person name="Xu W."/>
            <person name="Pan J."/>
            <person name="Luo Z.H."/>
            <person name="Li M."/>
        </authorList>
    </citation>
    <scope>NUCLEOTIDE SEQUENCE</scope>
    <source>
        <strain evidence="10">SpSt-1183</strain>
    </source>
</reference>
<dbReference type="Pfam" id="PF01163">
    <property type="entry name" value="RIO1"/>
    <property type="match status" value="1"/>
</dbReference>
<dbReference type="Gene3D" id="1.10.510.10">
    <property type="entry name" value="Transferase(Phosphotransferase) domain 1"/>
    <property type="match status" value="1"/>
</dbReference>
<keyword evidence="5 10" id="KW-0418">Kinase</keyword>
<keyword evidence="6" id="KW-0067">ATP-binding</keyword>
<dbReference type="GO" id="GO:0004674">
    <property type="term" value="F:protein serine/threonine kinase activity"/>
    <property type="evidence" value="ECO:0007669"/>
    <property type="project" value="UniProtKB-KW"/>
</dbReference>
<dbReference type="EC" id="2.7.11.1" evidence="1"/>
<dbReference type="GO" id="GO:0005524">
    <property type="term" value="F:ATP binding"/>
    <property type="evidence" value="ECO:0007669"/>
    <property type="project" value="UniProtKB-KW"/>
</dbReference>
<evidence type="ECO:0000256" key="1">
    <source>
        <dbReference type="ARBA" id="ARBA00012513"/>
    </source>
</evidence>
<evidence type="ECO:0000256" key="4">
    <source>
        <dbReference type="ARBA" id="ARBA00022741"/>
    </source>
</evidence>
<evidence type="ECO:0000256" key="6">
    <source>
        <dbReference type="ARBA" id="ARBA00022840"/>
    </source>
</evidence>
<evidence type="ECO:0000256" key="7">
    <source>
        <dbReference type="ARBA" id="ARBA00047899"/>
    </source>
</evidence>
<dbReference type="AlphaFoldDB" id="A0A831LUH6"/>
<comment type="catalytic activity">
    <reaction evidence="7">
        <text>L-threonyl-[protein] + ATP = O-phospho-L-threonyl-[protein] + ADP + H(+)</text>
        <dbReference type="Rhea" id="RHEA:46608"/>
        <dbReference type="Rhea" id="RHEA-COMP:11060"/>
        <dbReference type="Rhea" id="RHEA-COMP:11605"/>
        <dbReference type="ChEBI" id="CHEBI:15378"/>
        <dbReference type="ChEBI" id="CHEBI:30013"/>
        <dbReference type="ChEBI" id="CHEBI:30616"/>
        <dbReference type="ChEBI" id="CHEBI:61977"/>
        <dbReference type="ChEBI" id="CHEBI:456216"/>
        <dbReference type="EC" id="2.7.11.1"/>
    </reaction>
</comment>
<evidence type="ECO:0000256" key="2">
    <source>
        <dbReference type="ARBA" id="ARBA00022527"/>
    </source>
</evidence>
<dbReference type="Proteomes" id="UP000885648">
    <property type="component" value="Unassembled WGS sequence"/>
</dbReference>
<evidence type="ECO:0000256" key="3">
    <source>
        <dbReference type="ARBA" id="ARBA00022679"/>
    </source>
</evidence>
<organism evidence="10">
    <name type="scientific">Methanofollis liminatans</name>
    <dbReference type="NCBI Taxonomy" id="2201"/>
    <lineage>
        <taxon>Archaea</taxon>
        <taxon>Methanobacteriati</taxon>
        <taxon>Methanobacteriota</taxon>
        <taxon>Stenosarchaea group</taxon>
        <taxon>Methanomicrobia</taxon>
        <taxon>Methanomicrobiales</taxon>
        <taxon>Methanomicrobiaceae</taxon>
        <taxon>Methanofollis</taxon>
    </lineage>
</organism>
<evidence type="ECO:0000256" key="8">
    <source>
        <dbReference type="ARBA" id="ARBA00048679"/>
    </source>
</evidence>
<dbReference type="EMBL" id="DSBY01000030">
    <property type="protein sequence ID" value="HDS62639.1"/>
    <property type="molecule type" value="Genomic_DNA"/>
</dbReference>
<gene>
    <name evidence="10" type="ORF">ENN52_00615</name>
</gene>
<evidence type="ECO:0000313" key="10">
    <source>
        <dbReference type="EMBL" id="HDS62639.1"/>
    </source>
</evidence>
<proteinExistence type="predicted"/>
<protein>
    <recommendedName>
        <fullName evidence="1">non-specific serine/threonine protein kinase</fullName>
        <ecNumber evidence="1">2.7.11.1</ecNumber>
    </recommendedName>
</protein>
<comment type="catalytic activity">
    <reaction evidence="8">
        <text>L-seryl-[protein] + ATP = O-phospho-L-seryl-[protein] + ADP + H(+)</text>
        <dbReference type="Rhea" id="RHEA:17989"/>
        <dbReference type="Rhea" id="RHEA-COMP:9863"/>
        <dbReference type="Rhea" id="RHEA-COMP:11604"/>
        <dbReference type="ChEBI" id="CHEBI:15378"/>
        <dbReference type="ChEBI" id="CHEBI:29999"/>
        <dbReference type="ChEBI" id="CHEBI:30616"/>
        <dbReference type="ChEBI" id="CHEBI:83421"/>
        <dbReference type="ChEBI" id="CHEBI:456216"/>
        <dbReference type="EC" id="2.7.11.1"/>
    </reaction>
</comment>
<accession>A0A831LUH6</accession>
<sequence>GQAVTRDHPNAGTFLIRDIRNVNRFFSALCEVEDEEALMREVTGGAIKRLGDRDR</sequence>
<keyword evidence="2" id="KW-0723">Serine/threonine-protein kinase</keyword>
<evidence type="ECO:0000259" key="9">
    <source>
        <dbReference type="Pfam" id="PF01163"/>
    </source>
</evidence>
<dbReference type="InterPro" id="IPR018934">
    <property type="entry name" value="RIO_dom"/>
</dbReference>
<name>A0A831LUH6_9EURY</name>
<keyword evidence="4" id="KW-0547">Nucleotide-binding</keyword>
<feature type="domain" description="RIO-type" evidence="9">
    <location>
        <begin position="1"/>
        <end position="29"/>
    </location>
</feature>
<feature type="non-terminal residue" evidence="10">
    <location>
        <position position="1"/>
    </location>
</feature>
<keyword evidence="3" id="KW-0808">Transferase</keyword>
<comment type="caution">
    <text evidence="10">The sequence shown here is derived from an EMBL/GenBank/DDBJ whole genome shotgun (WGS) entry which is preliminary data.</text>
</comment>
<evidence type="ECO:0000256" key="5">
    <source>
        <dbReference type="ARBA" id="ARBA00022777"/>
    </source>
</evidence>